<keyword evidence="1" id="KW-0472">Membrane</keyword>
<organism evidence="2 3">
    <name type="scientific">Dendrobium thyrsiflorum</name>
    <name type="common">Pinecone-like raceme dendrobium</name>
    <name type="synonym">Orchid</name>
    <dbReference type="NCBI Taxonomy" id="117978"/>
    <lineage>
        <taxon>Eukaryota</taxon>
        <taxon>Viridiplantae</taxon>
        <taxon>Streptophyta</taxon>
        <taxon>Embryophyta</taxon>
        <taxon>Tracheophyta</taxon>
        <taxon>Spermatophyta</taxon>
        <taxon>Magnoliopsida</taxon>
        <taxon>Liliopsida</taxon>
        <taxon>Asparagales</taxon>
        <taxon>Orchidaceae</taxon>
        <taxon>Epidendroideae</taxon>
        <taxon>Malaxideae</taxon>
        <taxon>Dendrobiinae</taxon>
        <taxon>Dendrobium</taxon>
    </lineage>
</organism>
<reference evidence="2 3" key="1">
    <citation type="journal article" date="2024" name="Plant Biotechnol. J.">
        <title>Dendrobium thyrsiflorum genome and its molecular insights into genes involved in important horticultural traits.</title>
        <authorList>
            <person name="Chen B."/>
            <person name="Wang J.Y."/>
            <person name="Zheng P.J."/>
            <person name="Li K.L."/>
            <person name="Liang Y.M."/>
            <person name="Chen X.F."/>
            <person name="Zhang C."/>
            <person name="Zhao X."/>
            <person name="He X."/>
            <person name="Zhang G.Q."/>
            <person name="Liu Z.J."/>
            <person name="Xu Q."/>
        </authorList>
    </citation>
    <scope>NUCLEOTIDE SEQUENCE [LARGE SCALE GENOMIC DNA]</scope>
    <source>
        <strain evidence="2">GZMU011</strain>
    </source>
</reference>
<protein>
    <submittedName>
        <fullName evidence="2">Uncharacterized protein</fullName>
    </submittedName>
</protein>
<comment type="caution">
    <text evidence="2">The sequence shown here is derived from an EMBL/GenBank/DDBJ whole genome shotgun (WGS) entry which is preliminary data.</text>
</comment>
<name>A0ABD0VXW9_DENTH</name>
<evidence type="ECO:0000313" key="3">
    <source>
        <dbReference type="Proteomes" id="UP001552299"/>
    </source>
</evidence>
<evidence type="ECO:0000313" key="2">
    <source>
        <dbReference type="EMBL" id="KAL0927036.1"/>
    </source>
</evidence>
<keyword evidence="1" id="KW-1133">Transmembrane helix</keyword>
<keyword evidence="3" id="KW-1185">Reference proteome</keyword>
<proteinExistence type="predicted"/>
<evidence type="ECO:0000256" key="1">
    <source>
        <dbReference type="SAM" id="Phobius"/>
    </source>
</evidence>
<dbReference type="EMBL" id="JANQDX010000002">
    <property type="protein sequence ID" value="KAL0927036.1"/>
    <property type="molecule type" value="Genomic_DNA"/>
</dbReference>
<feature type="transmembrane region" description="Helical" evidence="1">
    <location>
        <begin position="45"/>
        <end position="63"/>
    </location>
</feature>
<sequence length="153" mass="16905">MQKAGKTGSCLAFAISFPENEGVLFVRLPAAKAERKGLEKTVKQLGGVSLGIVVAMIVAVIANKNQSGSRSRGELILFRTSVAFALVSLSHSSNIRPAQENRKKYSKRKYYYRYFLHSNRHPAPRPERHGVARSHNQCATTVGSEDDEKGDIF</sequence>
<keyword evidence="1" id="KW-0812">Transmembrane</keyword>
<dbReference type="Proteomes" id="UP001552299">
    <property type="component" value="Unassembled WGS sequence"/>
</dbReference>
<accession>A0ABD0VXW9</accession>
<gene>
    <name evidence="2" type="ORF">M5K25_001188</name>
</gene>
<dbReference type="AlphaFoldDB" id="A0ABD0VXW9"/>